<dbReference type="Proteomes" id="UP000641646">
    <property type="component" value="Unassembled WGS sequence"/>
</dbReference>
<dbReference type="AlphaFoldDB" id="A0A926VBD5"/>
<dbReference type="EMBL" id="JACJPW010000011">
    <property type="protein sequence ID" value="MBD2180707.1"/>
    <property type="molecule type" value="Genomic_DNA"/>
</dbReference>
<dbReference type="Gene3D" id="3.40.1350.10">
    <property type="match status" value="1"/>
</dbReference>
<dbReference type="InterPro" id="IPR011856">
    <property type="entry name" value="tRNA_endonuc-like_dom_sf"/>
</dbReference>
<gene>
    <name evidence="2" type="ORF">H6G03_06260</name>
</gene>
<keyword evidence="3" id="KW-1185">Reference proteome</keyword>
<dbReference type="InterPro" id="IPR048301">
    <property type="entry name" value="NucS_C"/>
</dbReference>
<proteinExistence type="predicted"/>
<evidence type="ECO:0000313" key="3">
    <source>
        <dbReference type="Proteomes" id="UP000641646"/>
    </source>
</evidence>
<sequence length="341" mass="40017">MVTYVNLRKTGTGWEFENEDVLEDFVWANLTPLFGLTPLKRQYIVNEQRCDILALGENRQLVVLELKNVEDRYVVNQLTRYYDVLREEKPFSEQIDYDRPIGLIAIAPSFHKDNFRDRKYCHLDIQFLQFEILVDGERFHLQLKDVDTGKLSQVDIPHRERESTDNIPSPPRALLNLLSKFPDADSQLLLQMRIKIMSFDKRIQEQVNSGTFSYGKGKSKLCAEISSKKDTYGNRIRPCLILWLPISPNLNKYNSCKRLGRMIISSRSFPRDSFLSHLDEYSYVAYKPKESRSHSANQYWTVEQYIRLYLGTKEDVYPPLGKIDMVDFLVELALAEWIKRI</sequence>
<protein>
    <submittedName>
        <fullName evidence="2">DUF91 domain-containing protein</fullName>
    </submittedName>
</protein>
<dbReference type="RefSeq" id="WP_190463190.1">
    <property type="nucleotide sequence ID" value="NZ_JACJPW010000011.1"/>
</dbReference>
<dbReference type="GO" id="GO:0003676">
    <property type="term" value="F:nucleic acid binding"/>
    <property type="evidence" value="ECO:0007669"/>
    <property type="project" value="InterPro"/>
</dbReference>
<organism evidence="2 3">
    <name type="scientific">Aerosakkonema funiforme FACHB-1375</name>
    <dbReference type="NCBI Taxonomy" id="2949571"/>
    <lineage>
        <taxon>Bacteria</taxon>
        <taxon>Bacillati</taxon>
        <taxon>Cyanobacteriota</taxon>
        <taxon>Cyanophyceae</taxon>
        <taxon>Oscillatoriophycideae</taxon>
        <taxon>Aerosakkonematales</taxon>
        <taxon>Aerosakkonemataceae</taxon>
        <taxon>Aerosakkonema</taxon>
    </lineage>
</organism>
<accession>A0A926VBD5</accession>
<dbReference type="GO" id="GO:0004519">
    <property type="term" value="F:endonuclease activity"/>
    <property type="evidence" value="ECO:0007669"/>
    <property type="project" value="InterPro"/>
</dbReference>
<name>A0A926VBD5_9CYAN</name>
<comment type="caution">
    <text evidence="2">The sequence shown here is derived from an EMBL/GenBank/DDBJ whole genome shotgun (WGS) entry which is preliminary data.</text>
</comment>
<evidence type="ECO:0000259" key="1">
    <source>
        <dbReference type="Pfam" id="PF01939"/>
    </source>
</evidence>
<feature type="domain" description="Endonuclease NucS C-terminal" evidence="1">
    <location>
        <begin position="35"/>
        <end position="89"/>
    </location>
</feature>
<evidence type="ECO:0000313" key="2">
    <source>
        <dbReference type="EMBL" id="MBD2180707.1"/>
    </source>
</evidence>
<reference evidence="2" key="1">
    <citation type="journal article" date="2015" name="ISME J.">
        <title>Draft Genome Sequence of Streptomyces incarnatus NRRL8089, which Produces the Nucleoside Antibiotic Sinefungin.</title>
        <authorList>
            <person name="Oshima K."/>
            <person name="Hattori M."/>
            <person name="Shimizu H."/>
            <person name="Fukuda K."/>
            <person name="Nemoto M."/>
            <person name="Inagaki K."/>
            <person name="Tamura T."/>
        </authorList>
    </citation>
    <scope>NUCLEOTIDE SEQUENCE</scope>
    <source>
        <strain evidence="2">FACHB-1375</strain>
    </source>
</reference>
<reference evidence="2" key="2">
    <citation type="submission" date="2020-08" db="EMBL/GenBank/DDBJ databases">
        <authorList>
            <person name="Chen M."/>
            <person name="Teng W."/>
            <person name="Zhao L."/>
            <person name="Hu C."/>
            <person name="Zhou Y."/>
            <person name="Han B."/>
            <person name="Song L."/>
            <person name="Shu W."/>
        </authorList>
    </citation>
    <scope>NUCLEOTIDE SEQUENCE</scope>
    <source>
        <strain evidence="2">FACHB-1375</strain>
    </source>
</reference>
<dbReference type="Pfam" id="PF01939">
    <property type="entry name" value="NucS_C"/>
    <property type="match status" value="1"/>
</dbReference>